<dbReference type="InterPro" id="IPR045455">
    <property type="entry name" value="NrS-1_pol-like_helicase"/>
</dbReference>
<accession>A0A6N4V9C5</accession>
<dbReference type="SMART" id="SM00885">
    <property type="entry name" value="D5_N"/>
    <property type="match status" value="1"/>
</dbReference>
<keyword evidence="7" id="KW-1185">Reference proteome</keyword>
<dbReference type="Pfam" id="PF08706">
    <property type="entry name" value="D5_N"/>
    <property type="match status" value="1"/>
</dbReference>
<dbReference type="AlphaFoldDB" id="A0A6N4V9C5"/>
<feature type="region of interest" description="Disordered" evidence="4">
    <location>
        <begin position="1"/>
        <end position="32"/>
    </location>
</feature>
<dbReference type="InterPro" id="IPR006500">
    <property type="entry name" value="Helicase_put_C_phage/plasmid"/>
</dbReference>
<dbReference type="GO" id="GO:0016787">
    <property type="term" value="F:hydrolase activity"/>
    <property type="evidence" value="ECO:0007669"/>
    <property type="project" value="UniProtKB-KW"/>
</dbReference>
<feature type="region of interest" description="Disordered" evidence="4">
    <location>
        <begin position="619"/>
        <end position="639"/>
    </location>
</feature>
<evidence type="ECO:0000259" key="5">
    <source>
        <dbReference type="PROSITE" id="PS51206"/>
    </source>
</evidence>
<keyword evidence="3" id="KW-0067">ATP-binding</keyword>
<evidence type="ECO:0000313" key="7">
    <source>
        <dbReference type="Proteomes" id="UP000466785"/>
    </source>
</evidence>
<keyword evidence="1" id="KW-0547">Nucleotide-binding</keyword>
<feature type="region of interest" description="Disordered" evidence="4">
    <location>
        <begin position="158"/>
        <end position="185"/>
    </location>
</feature>
<feature type="domain" description="SF3 helicase" evidence="5">
    <location>
        <begin position="341"/>
        <end position="500"/>
    </location>
</feature>
<dbReference type="SUPFAM" id="SSF52540">
    <property type="entry name" value="P-loop containing nucleoside triphosphate hydrolases"/>
    <property type="match status" value="1"/>
</dbReference>
<name>A0A6N4V9C5_9MYCO</name>
<feature type="compositionally biased region" description="Polar residues" evidence="4">
    <location>
        <begin position="169"/>
        <end position="179"/>
    </location>
</feature>
<protein>
    <recommendedName>
        <fullName evidence="5">SF3 helicase domain-containing protein</fullName>
    </recommendedName>
</protein>
<dbReference type="InterPro" id="IPR014818">
    <property type="entry name" value="Phage/plasmid_primase_P4_C"/>
</dbReference>
<evidence type="ECO:0000313" key="6">
    <source>
        <dbReference type="EMBL" id="BBX52216.1"/>
    </source>
</evidence>
<gene>
    <name evidence="6" type="ORF">MPOR_32420</name>
</gene>
<dbReference type="GO" id="GO:0005524">
    <property type="term" value="F:ATP binding"/>
    <property type="evidence" value="ECO:0007669"/>
    <property type="project" value="UniProtKB-KW"/>
</dbReference>
<dbReference type="NCBIfam" id="TIGR01613">
    <property type="entry name" value="primase_Cterm"/>
    <property type="match status" value="1"/>
</dbReference>
<dbReference type="InterPro" id="IPR014015">
    <property type="entry name" value="Helicase_SF3_DNA-vir"/>
</dbReference>
<dbReference type="PANTHER" id="PTHR35372">
    <property type="entry name" value="ATP BINDING PROTEIN-RELATED"/>
    <property type="match status" value="1"/>
</dbReference>
<dbReference type="KEGG" id="mpof:MPOR_32420"/>
<organism evidence="6 7">
    <name type="scientific">Mycolicibacterium poriferae</name>
    <dbReference type="NCBI Taxonomy" id="39694"/>
    <lineage>
        <taxon>Bacteria</taxon>
        <taxon>Bacillati</taxon>
        <taxon>Actinomycetota</taxon>
        <taxon>Actinomycetes</taxon>
        <taxon>Mycobacteriales</taxon>
        <taxon>Mycobacteriaceae</taxon>
        <taxon>Mycolicibacterium</taxon>
    </lineage>
</organism>
<dbReference type="EMBL" id="AP022570">
    <property type="protein sequence ID" value="BBX52216.1"/>
    <property type="molecule type" value="Genomic_DNA"/>
</dbReference>
<proteinExistence type="predicted"/>
<evidence type="ECO:0000256" key="4">
    <source>
        <dbReference type="SAM" id="MobiDB-lite"/>
    </source>
</evidence>
<keyword evidence="2" id="KW-0378">Hydrolase</keyword>
<reference evidence="6 7" key="1">
    <citation type="journal article" date="2019" name="Emerg. Microbes Infect.">
        <title>Comprehensive subspecies identification of 175 nontuberculous mycobacteria species based on 7547 genomic profiles.</title>
        <authorList>
            <person name="Matsumoto Y."/>
            <person name="Kinjo T."/>
            <person name="Motooka D."/>
            <person name="Nabeya D."/>
            <person name="Jung N."/>
            <person name="Uechi K."/>
            <person name="Horii T."/>
            <person name="Iida T."/>
            <person name="Fujita J."/>
            <person name="Nakamura S."/>
        </authorList>
    </citation>
    <scope>NUCLEOTIDE SEQUENCE [LARGE SCALE GENOMIC DNA]</scope>
    <source>
        <strain evidence="6 7">JCM 12603</strain>
    </source>
</reference>
<dbReference type="Gene3D" id="3.40.50.300">
    <property type="entry name" value="P-loop containing nucleotide triphosphate hydrolases"/>
    <property type="match status" value="1"/>
</dbReference>
<evidence type="ECO:0000256" key="2">
    <source>
        <dbReference type="ARBA" id="ARBA00022801"/>
    </source>
</evidence>
<dbReference type="Pfam" id="PF19263">
    <property type="entry name" value="DUF5906"/>
    <property type="match status" value="1"/>
</dbReference>
<dbReference type="Proteomes" id="UP000466785">
    <property type="component" value="Chromosome"/>
</dbReference>
<dbReference type="InterPro" id="IPR051620">
    <property type="entry name" value="ORF904-like_C"/>
</dbReference>
<dbReference type="InterPro" id="IPR027417">
    <property type="entry name" value="P-loop_NTPase"/>
</dbReference>
<sequence length="699" mass="76454">MSSRTPQPDDDGFTGYEPEPLPYPDIDTGGKDPWEERLRAIGKLPEKPTPKPVDIPDLDAPKEHLDSYAQSALRNELGRLAAATEGTRNTTLFIAAAALRRFVRAKILSEAFVEDQLLQQALAIGLTEREARKTIASARRKDDAGGRKVELKDRDGYGKLYELDDPTDDGQQASPTGSSKHPADQHQGQAKFAYLLAERYADQLLHVHGLGWHAWSGTRWAPDDRGVARRAVLDVLRHAWEEAFGSKELTAEVKQCQTATAVNGILALAASLEPFAATVDDLNAVPWLLNCANGTLDLHTLELHPHEPSERLTKVCRGAYRPDTAAPTWDAFLARVLPDEEVRGFVQRLAGMALIGDVREHVLPIFTGTGRNGKSVFYKALSSAMGDYAATADPELFMARRDGAHPTGEMDLMGRRLVVVSESNRDRRLDEAKMKRLVGGDPIKARRMRQDFVEFMPSHTAVLVTNHLPKVSGDDPATWARLRVVPFNVVIPPAEQDTELSAKLELEADGILSWAVAGLRDYLERGLDDPRGVRVATAAYHRDSDALARFIDECCETGSAYQERTSELHAAWVGWQLRDGAEPMSMKAFGQALDARGFTSKKVKSGICRVGIRLLPSGTDFDANSPEQHESSEGAPCAPSAVLPITRAGEELLPQTVHKVHPPICASPGCGQQLTHPESVEAGLCAEHRLGSTESGWSA</sequence>
<evidence type="ECO:0000256" key="3">
    <source>
        <dbReference type="ARBA" id="ARBA00022840"/>
    </source>
</evidence>
<dbReference type="PROSITE" id="PS51206">
    <property type="entry name" value="SF3_HELICASE_1"/>
    <property type="match status" value="1"/>
</dbReference>
<dbReference type="PANTHER" id="PTHR35372:SF2">
    <property type="entry name" value="SF3 HELICASE DOMAIN-CONTAINING PROTEIN"/>
    <property type="match status" value="1"/>
</dbReference>
<evidence type="ECO:0000256" key="1">
    <source>
        <dbReference type="ARBA" id="ARBA00022741"/>
    </source>
</evidence>